<evidence type="ECO:0000313" key="2">
    <source>
        <dbReference type="Proteomes" id="UP000284243"/>
    </source>
</evidence>
<gene>
    <name evidence="1" type="ORF">DWW57_05560</name>
</gene>
<accession>A0A412TUD4</accession>
<dbReference type="Proteomes" id="UP000284243">
    <property type="component" value="Unassembled WGS sequence"/>
</dbReference>
<evidence type="ECO:0008006" key="3">
    <source>
        <dbReference type="Google" id="ProtNLM"/>
    </source>
</evidence>
<evidence type="ECO:0000313" key="1">
    <source>
        <dbReference type="EMBL" id="RGU57428.1"/>
    </source>
</evidence>
<organism evidence="1 2">
    <name type="scientific">Odoribacter splanchnicus</name>
    <dbReference type="NCBI Taxonomy" id="28118"/>
    <lineage>
        <taxon>Bacteria</taxon>
        <taxon>Pseudomonadati</taxon>
        <taxon>Bacteroidota</taxon>
        <taxon>Bacteroidia</taxon>
        <taxon>Bacteroidales</taxon>
        <taxon>Odoribacteraceae</taxon>
        <taxon>Odoribacter</taxon>
    </lineage>
</organism>
<dbReference type="AlphaFoldDB" id="A0A412TUD4"/>
<sequence>MKSMKLRNYTIAFVVFLFGCSEEATKLEVEKLANWEITNIEDEYRVRLDSVLNISPIINDENFDASEYDFVWYCYDNNSLIAETDYDTLGVEMNLSCKIDNRIINAIDTEHKLCFKMTNKETGVYYVHRSKLFASGIYGLGTILLCKDGNEYRVHFLRRDSRELMEDVYATEVEPLVNPTKVAFIKPLNRFLPELKEIMIFCDNEDGGVVLDPTTFTKTVSFREKVNAEGTGVIMPRFHFQNSSYDYLIYNGNSCRKTMSSAVYDPVFAVVSEPGTVDLVPMVWKVLQYYNTDWDEYSIGGPIYYDQQNHRFLEHAIELRGYLREMKNSPTSVFDCNNLGDNMAFVCGGALPGIGNGWALMRDEGTNRLYLFKFSTTMEFPIPGNKVQCVITFTGTDKIELTPAYATHLAGAQYFSSIYNVEDGMFVYATENGVYAFNVNQASSDNPTNLETPLVAEQDLDGLKIVGLEYISYEVENPASAFDPFIEKEVRLYTSDESLSDKKSGVLFYKLETLGGLHLQEIYRRSGICDEIVDLEEKYY</sequence>
<dbReference type="EMBL" id="QRYC01000005">
    <property type="protein sequence ID" value="RGU57428.1"/>
    <property type="molecule type" value="Genomic_DNA"/>
</dbReference>
<comment type="caution">
    <text evidence="1">The sequence shown here is derived from an EMBL/GenBank/DDBJ whole genome shotgun (WGS) entry which is preliminary data.</text>
</comment>
<dbReference type="InterPro" id="IPR032183">
    <property type="entry name" value="PKD-like"/>
</dbReference>
<dbReference type="PROSITE" id="PS51257">
    <property type="entry name" value="PROKAR_LIPOPROTEIN"/>
    <property type="match status" value="1"/>
</dbReference>
<proteinExistence type="predicted"/>
<dbReference type="Pfam" id="PF16407">
    <property type="entry name" value="PKD_2"/>
    <property type="match status" value="1"/>
</dbReference>
<reference evidence="1 2" key="1">
    <citation type="submission" date="2018-08" db="EMBL/GenBank/DDBJ databases">
        <title>A genome reference for cultivated species of the human gut microbiota.</title>
        <authorList>
            <person name="Zou Y."/>
            <person name="Xue W."/>
            <person name="Luo G."/>
        </authorList>
    </citation>
    <scope>NUCLEOTIDE SEQUENCE [LARGE SCALE GENOMIC DNA]</scope>
    <source>
        <strain evidence="1 2">AF16-14</strain>
    </source>
</reference>
<protein>
    <recommendedName>
        <fullName evidence="3">Lipoprotein</fullName>
    </recommendedName>
</protein>
<name>A0A412TUD4_9BACT</name>